<name>A0A0C3LZY5_9AGAM</name>
<proteinExistence type="predicted"/>
<evidence type="ECO:0000313" key="1">
    <source>
        <dbReference type="EMBL" id="KIO26957.1"/>
    </source>
</evidence>
<organism evidence="1 2">
    <name type="scientific">Tulasnella calospora MUT 4182</name>
    <dbReference type="NCBI Taxonomy" id="1051891"/>
    <lineage>
        <taxon>Eukaryota</taxon>
        <taxon>Fungi</taxon>
        <taxon>Dikarya</taxon>
        <taxon>Basidiomycota</taxon>
        <taxon>Agaricomycotina</taxon>
        <taxon>Agaricomycetes</taxon>
        <taxon>Cantharellales</taxon>
        <taxon>Tulasnellaceae</taxon>
        <taxon>Tulasnella</taxon>
    </lineage>
</organism>
<keyword evidence="2" id="KW-1185">Reference proteome</keyword>
<reference evidence="2" key="2">
    <citation type="submission" date="2015-01" db="EMBL/GenBank/DDBJ databases">
        <title>Evolutionary Origins and Diversification of the Mycorrhizal Mutualists.</title>
        <authorList>
            <consortium name="DOE Joint Genome Institute"/>
            <consortium name="Mycorrhizal Genomics Consortium"/>
            <person name="Kohler A."/>
            <person name="Kuo A."/>
            <person name="Nagy L.G."/>
            <person name="Floudas D."/>
            <person name="Copeland A."/>
            <person name="Barry K.W."/>
            <person name="Cichocki N."/>
            <person name="Veneault-Fourrey C."/>
            <person name="LaButti K."/>
            <person name="Lindquist E.A."/>
            <person name="Lipzen A."/>
            <person name="Lundell T."/>
            <person name="Morin E."/>
            <person name="Murat C."/>
            <person name="Riley R."/>
            <person name="Ohm R."/>
            <person name="Sun H."/>
            <person name="Tunlid A."/>
            <person name="Henrissat B."/>
            <person name="Grigoriev I.V."/>
            <person name="Hibbett D.S."/>
            <person name="Martin F."/>
        </authorList>
    </citation>
    <scope>NUCLEOTIDE SEQUENCE [LARGE SCALE GENOMIC DNA]</scope>
    <source>
        <strain evidence="2">MUT 4182</strain>
    </source>
</reference>
<gene>
    <name evidence="1" type="ORF">M407DRAFT_23782</name>
</gene>
<accession>A0A0C3LZY5</accession>
<dbReference type="AlphaFoldDB" id="A0A0C3LZY5"/>
<protein>
    <submittedName>
        <fullName evidence="1">Uncharacterized protein</fullName>
    </submittedName>
</protein>
<dbReference type="HOGENOM" id="CLU_1416135_0_0_1"/>
<sequence length="192" mass="21206">MGQLVGMAIATSASVWPGRPGHDVYVYLFKEGCFLADLYGNGLEVILENVGSLLISIEKSISDADATSSEGKVQLSNRSQVVQTLVEVLSEPLSTSRKLQVCNAASSSVLRYMEWLNETRRLDHRNDGNVELWKELRPLLDGTCLPEPETLLPEATSEILPNVVVSYRQGYVALQKSYAALENFLKSSNTQR</sequence>
<dbReference type="Proteomes" id="UP000054248">
    <property type="component" value="Unassembled WGS sequence"/>
</dbReference>
<evidence type="ECO:0000313" key="2">
    <source>
        <dbReference type="Proteomes" id="UP000054248"/>
    </source>
</evidence>
<dbReference type="EMBL" id="KN823016">
    <property type="protein sequence ID" value="KIO26957.1"/>
    <property type="molecule type" value="Genomic_DNA"/>
</dbReference>
<reference evidence="1 2" key="1">
    <citation type="submission" date="2014-04" db="EMBL/GenBank/DDBJ databases">
        <authorList>
            <consortium name="DOE Joint Genome Institute"/>
            <person name="Kuo A."/>
            <person name="Girlanda M."/>
            <person name="Perotto S."/>
            <person name="Kohler A."/>
            <person name="Nagy L.G."/>
            <person name="Floudas D."/>
            <person name="Copeland A."/>
            <person name="Barry K.W."/>
            <person name="Cichocki N."/>
            <person name="Veneault-Fourrey C."/>
            <person name="LaButti K."/>
            <person name="Lindquist E.A."/>
            <person name="Lipzen A."/>
            <person name="Lundell T."/>
            <person name="Morin E."/>
            <person name="Murat C."/>
            <person name="Sun H."/>
            <person name="Tunlid A."/>
            <person name="Henrissat B."/>
            <person name="Grigoriev I.V."/>
            <person name="Hibbett D.S."/>
            <person name="Martin F."/>
            <person name="Nordberg H.P."/>
            <person name="Cantor M.N."/>
            <person name="Hua S.X."/>
        </authorList>
    </citation>
    <scope>NUCLEOTIDE SEQUENCE [LARGE SCALE GENOMIC DNA]</scope>
    <source>
        <strain evidence="1 2">MUT 4182</strain>
    </source>
</reference>